<dbReference type="Proteomes" id="UP001059596">
    <property type="component" value="Unassembled WGS sequence"/>
</dbReference>
<accession>A0A9P9YCH1</accession>
<keyword evidence="1" id="KW-1133">Transmembrane helix</keyword>
<keyword evidence="3" id="KW-1185">Reference proteome</keyword>
<protein>
    <submittedName>
        <fullName evidence="2">Uncharacterized protein</fullName>
    </submittedName>
</protein>
<feature type="transmembrane region" description="Helical" evidence="1">
    <location>
        <begin position="104"/>
        <end position="126"/>
    </location>
</feature>
<evidence type="ECO:0000256" key="1">
    <source>
        <dbReference type="SAM" id="Phobius"/>
    </source>
</evidence>
<evidence type="ECO:0000313" key="2">
    <source>
        <dbReference type="EMBL" id="KAI8034413.1"/>
    </source>
</evidence>
<dbReference type="EMBL" id="JAMKOV010000073">
    <property type="protein sequence ID" value="KAI8034413.1"/>
    <property type="molecule type" value="Genomic_DNA"/>
</dbReference>
<sequence length="145" mass="16284">RTLNGFEYSISCVESIGNQIQLVHAGNLDRTGLPPGERILRTGPISPAKGSNLHLPLSAPLFSLCLCVFCPFTTFVLWFFLFWGSPTTRLPAASEIGEEKLVRVRLPLLLVLAESWPCWWILAVFFCGSERFVCPRAKCRRPSFK</sequence>
<feature type="non-terminal residue" evidence="2">
    <location>
        <position position="1"/>
    </location>
</feature>
<feature type="transmembrane region" description="Helical" evidence="1">
    <location>
        <begin position="61"/>
        <end position="83"/>
    </location>
</feature>
<keyword evidence="1" id="KW-0472">Membrane</keyword>
<organism evidence="2 3">
    <name type="scientific">Drosophila gunungcola</name>
    <name type="common">fruit fly</name>
    <dbReference type="NCBI Taxonomy" id="103775"/>
    <lineage>
        <taxon>Eukaryota</taxon>
        <taxon>Metazoa</taxon>
        <taxon>Ecdysozoa</taxon>
        <taxon>Arthropoda</taxon>
        <taxon>Hexapoda</taxon>
        <taxon>Insecta</taxon>
        <taxon>Pterygota</taxon>
        <taxon>Neoptera</taxon>
        <taxon>Endopterygota</taxon>
        <taxon>Diptera</taxon>
        <taxon>Brachycera</taxon>
        <taxon>Muscomorpha</taxon>
        <taxon>Ephydroidea</taxon>
        <taxon>Drosophilidae</taxon>
        <taxon>Drosophila</taxon>
        <taxon>Sophophora</taxon>
    </lineage>
</organism>
<reference evidence="2" key="1">
    <citation type="journal article" date="2023" name="Genome Biol. Evol.">
        <title>Long-read-based Genome Assembly of Drosophila gunungcola Reveals Fewer Chemosensory Genes in Flower-breeding Species.</title>
        <authorList>
            <person name="Negi A."/>
            <person name="Liao B.Y."/>
            <person name="Yeh S.D."/>
        </authorList>
    </citation>
    <scope>NUCLEOTIDE SEQUENCE</scope>
    <source>
        <strain evidence="2">Sukarami</strain>
    </source>
</reference>
<proteinExistence type="predicted"/>
<evidence type="ECO:0000313" key="3">
    <source>
        <dbReference type="Proteomes" id="UP001059596"/>
    </source>
</evidence>
<comment type="caution">
    <text evidence="2">The sequence shown here is derived from an EMBL/GenBank/DDBJ whole genome shotgun (WGS) entry which is preliminary data.</text>
</comment>
<dbReference type="AlphaFoldDB" id="A0A9P9YCH1"/>
<gene>
    <name evidence="2" type="ORF">M5D96_012775</name>
</gene>
<name>A0A9P9YCH1_9MUSC</name>
<keyword evidence="1" id="KW-0812">Transmembrane</keyword>